<evidence type="ECO:0000256" key="5">
    <source>
        <dbReference type="ARBA" id="ARBA00023136"/>
    </source>
</evidence>
<feature type="domain" description="Major facilitator superfamily (MFS) profile" evidence="8">
    <location>
        <begin position="277"/>
        <end position="495"/>
    </location>
</feature>
<organism evidence="9 10">
    <name type="scientific">Catenuloplanes indicus</name>
    <dbReference type="NCBI Taxonomy" id="137267"/>
    <lineage>
        <taxon>Bacteria</taxon>
        <taxon>Bacillati</taxon>
        <taxon>Actinomycetota</taxon>
        <taxon>Actinomycetes</taxon>
        <taxon>Micromonosporales</taxon>
        <taxon>Micromonosporaceae</taxon>
        <taxon>Catenuloplanes</taxon>
    </lineage>
</organism>
<feature type="transmembrane region" description="Helical" evidence="7">
    <location>
        <begin position="314"/>
        <end position="332"/>
    </location>
</feature>
<keyword evidence="10" id="KW-1185">Reference proteome</keyword>
<feature type="transmembrane region" description="Helical" evidence="7">
    <location>
        <begin position="280"/>
        <end position="302"/>
    </location>
</feature>
<dbReference type="GO" id="GO:0005886">
    <property type="term" value="C:plasma membrane"/>
    <property type="evidence" value="ECO:0007669"/>
    <property type="project" value="UniProtKB-SubCell"/>
</dbReference>
<dbReference type="InterPro" id="IPR011701">
    <property type="entry name" value="MFS"/>
</dbReference>
<dbReference type="InterPro" id="IPR036259">
    <property type="entry name" value="MFS_trans_sf"/>
</dbReference>
<feature type="region of interest" description="Disordered" evidence="6">
    <location>
        <begin position="467"/>
        <end position="495"/>
    </location>
</feature>
<feature type="transmembrane region" description="Helical" evidence="7">
    <location>
        <begin position="72"/>
        <end position="94"/>
    </location>
</feature>
<reference evidence="9 10" key="1">
    <citation type="submission" date="2023-07" db="EMBL/GenBank/DDBJ databases">
        <title>Sequencing the genomes of 1000 actinobacteria strains.</title>
        <authorList>
            <person name="Klenk H.-P."/>
        </authorList>
    </citation>
    <scope>NUCLEOTIDE SEQUENCE [LARGE SCALE GENOMIC DNA]</scope>
    <source>
        <strain evidence="9 10">DSM 44709</strain>
    </source>
</reference>
<gene>
    <name evidence="9" type="ORF">J2S42_002526</name>
</gene>
<dbReference type="Gene3D" id="1.20.1250.20">
    <property type="entry name" value="MFS general substrate transporter like domains"/>
    <property type="match status" value="1"/>
</dbReference>
<evidence type="ECO:0000256" key="3">
    <source>
        <dbReference type="ARBA" id="ARBA00022692"/>
    </source>
</evidence>
<dbReference type="SUPFAM" id="SSF103473">
    <property type="entry name" value="MFS general substrate transporter"/>
    <property type="match status" value="1"/>
</dbReference>
<evidence type="ECO:0000313" key="9">
    <source>
        <dbReference type="EMBL" id="MDQ0365857.1"/>
    </source>
</evidence>
<evidence type="ECO:0000313" key="10">
    <source>
        <dbReference type="Proteomes" id="UP001240236"/>
    </source>
</evidence>
<evidence type="ECO:0000259" key="8">
    <source>
        <dbReference type="PROSITE" id="PS50850"/>
    </source>
</evidence>
<dbReference type="AlphaFoldDB" id="A0AAE3VYX0"/>
<dbReference type="InterPro" id="IPR020846">
    <property type="entry name" value="MFS_dom"/>
</dbReference>
<feature type="transmembrane region" description="Helical" evidence="7">
    <location>
        <begin position="156"/>
        <end position="184"/>
    </location>
</feature>
<feature type="transmembrane region" description="Helical" evidence="7">
    <location>
        <begin position="21"/>
        <end position="52"/>
    </location>
</feature>
<keyword evidence="3 7" id="KW-0812">Transmembrane</keyword>
<feature type="transmembrane region" description="Helical" evidence="7">
    <location>
        <begin position="409"/>
        <end position="431"/>
    </location>
</feature>
<dbReference type="PROSITE" id="PS50850">
    <property type="entry name" value="MFS"/>
    <property type="match status" value="1"/>
</dbReference>
<evidence type="ECO:0000256" key="1">
    <source>
        <dbReference type="ARBA" id="ARBA00004651"/>
    </source>
</evidence>
<dbReference type="PANTHER" id="PTHR23513:SF6">
    <property type="entry name" value="MAJOR FACILITATOR SUPERFAMILY ASSOCIATED DOMAIN-CONTAINING PROTEIN"/>
    <property type="match status" value="1"/>
</dbReference>
<keyword evidence="4 7" id="KW-1133">Transmembrane helix</keyword>
<keyword evidence="5 7" id="KW-0472">Membrane</keyword>
<accession>A0AAE3VYX0</accession>
<evidence type="ECO:0000256" key="4">
    <source>
        <dbReference type="ARBA" id="ARBA00022989"/>
    </source>
</evidence>
<dbReference type="RefSeq" id="WP_307238750.1">
    <property type="nucleotide sequence ID" value="NZ_JAUSUZ010000001.1"/>
</dbReference>
<feature type="compositionally biased region" description="Low complexity" evidence="6">
    <location>
        <begin position="247"/>
        <end position="256"/>
    </location>
</feature>
<feature type="transmembrane region" description="Helical" evidence="7">
    <location>
        <begin position="344"/>
        <end position="362"/>
    </location>
</feature>
<comment type="caution">
    <text evidence="9">The sequence shown here is derived from an EMBL/GenBank/DDBJ whole genome shotgun (WGS) entry which is preliminary data.</text>
</comment>
<dbReference type="GO" id="GO:0022857">
    <property type="term" value="F:transmembrane transporter activity"/>
    <property type="evidence" value="ECO:0007669"/>
    <property type="project" value="InterPro"/>
</dbReference>
<name>A0AAE3VYX0_9ACTN</name>
<evidence type="ECO:0000256" key="6">
    <source>
        <dbReference type="SAM" id="MobiDB-lite"/>
    </source>
</evidence>
<dbReference type="CDD" id="cd06173">
    <property type="entry name" value="MFS_MefA_like"/>
    <property type="match status" value="1"/>
</dbReference>
<dbReference type="Proteomes" id="UP001240236">
    <property type="component" value="Unassembled WGS sequence"/>
</dbReference>
<comment type="subcellular location">
    <subcellularLocation>
        <location evidence="1">Cell membrane</location>
        <topology evidence="1">Multi-pass membrane protein</topology>
    </subcellularLocation>
</comment>
<protein>
    <submittedName>
        <fullName evidence="9">MFS family permease</fullName>
    </submittedName>
</protein>
<proteinExistence type="predicted"/>
<dbReference type="EMBL" id="JAUSUZ010000001">
    <property type="protein sequence ID" value="MDQ0365857.1"/>
    <property type="molecule type" value="Genomic_DNA"/>
</dbReference>
<dbReference type="Pfam" id="PF07690">
    <property type="entry name" value="MFS_1"/>
    <property type="match status" value="2"/>
</dbReference>
<evidence type="ECO:0000256" key="7">
    <source>
        <dbReference type="SAM" id="Phobius"/>
    </source>
</evidence>
<feature type="transmembrane region" description="Helical" evidence="7">
    <location>
        <begin position="368"/>
        <end position="388"/>
    </location>
</feature>
<feature type="transmembrane region" description="Helical" evidence="7">
    <location>
        <begin position="437"/>
        <end position="456"/>
    </location>
</feature>
<feature type="region of interest" description="Disordered" evidence="6">
    <location>
        <begin position="190"/>
        <end position="256"/>
    </location>
</feature>
<keyword evidence="2" id="KW-1003">Cell membrane</keyword>
<sequence length="495" mass="49700">MTRDFRLYWIGQTTSRVGGAVTTVALPLAAITVLQASTFQVATLAAAVWLPWLLAGLPAGVLVDRSRSRRHIMIACDLVAAALFISVPVAAWLGTLTIAHLLVVALLTGLVSVFVETAGQVYLAELLPAERLAAGNARLVGADSAAKVAGPGLGGLIAQVFGAVAGLLVDALTFVISAACMIAVRHRETPTAPAGTVRSHTPATSGTDGNPATGHSAAPSGDSATGRGPGTDREAATGHAPAADGQPAAGTGRGPAAARTTTAAVVEGLRFVARDPLLRVMTLYGAAANLALNGYSAIQVLFLVRENGADPGLAGLLMALIAAGGIAGAAIAGPLGRRFGTARTMLAVQLLTAPFALLVPLARPGAGLALVVAGGVVMTTGIVANNVIKGAFRQAYVPRQLLGRVINSMQLLNYGAIPVGALIGGALGTALGLRPTMWIMSIAIVAASGLLFIGPLKRLRDLPTTPGAGMTSAASEPIAAAETDGDTEAGRLAPV</sequence>
<evidence type="ECO:0000256" key="2">
    <source>
        <dbReference type="ARBA" id="ARBA00022475"/>
    </source>
</evidence>
<feature type="compositionally biased region" description="Polar residues" evidence="6">
    <location>
        <begin position="198"/>
        <end position="210"/>
    </location>
</feature>
<dbReference type="PANTHER" id="PTHR23513">
    <property type="entry name" value="INTEGRAL MEMBRANE EFFLUX PROTEIN-RELATED"/>
    <property type="match status" value="1"/>
</dbReference>